<dbReference type="Gene3D" id="2.60.40.10">
    <property type="entry name" value="Immunoglobulins"/>
    <property type="match status" value="1"/>
</dbReference>
<evidence type="ECO:0000313" key="2">
    <source>
        <dbReference type="EMBL" id="VEL11561.1"/>
    </source>
</evidence>
<feature type="domain" description="Fibronectin type-III" evidence="1">
    <location>
        <begin position="39"/>
        <end position="140"/>
    </location>
</feature>
<reference evidence="2" key="1">
    <citation type="submission" date="2018-11" db="EMBL/GenBank/DDBJ databases">
        <authorList>
            <consortium name="Pathogen Informatics"/>
        </authorList>
    </citation>
    <scope>NUCLEOTIDE SEQUENCE</scope>
</reference>
<dbReference type="SUPFAM" id="SSF49265">
    <property type="entry name" value="Fibronectin type III"/>
    <property type="match status" value="1"/>
</dbReference>
<organism evidence="2 3">
    <name type="scientific">Protopolystoma xenopodis</name>
    <dbReference type="NCBI Taxonomy" id="117903"/>
    <lineage>
        <taxon>Eukaryota</taxon>
        <taxon>Metazoa</taxon>
        <taxon>Spiralia</taxon>
        <taxon>Lophotrochozoa</taxon>
        <taxon>Platyhelminthes</taxon>
        <taxon>Monogenea</taxon>
        <taxon>Polyopisthocotylea</taxon>
        <taxon>Polystomatidea</taxon>
        <taxon>Polystomatidae</taxon>
        <taxon>Protopolystoma</taxon>
    </lineage>
</organism>
<evidence type="ECO:0000313" key="3">
    <source>
        <dbReference type="Proteomes" id="UP000784294"/>
    </source>
</evidence>
<dbReference type="PROSITE" id="PS50853">
    <property type="entry name" value="FN3"/>
    <property type="match status" value="1"/>
</dbReference>
<dbReference type="InterPro" id="IPR036116">
    <property type="entry name" value="FN3_sf"/>
</dbReference>
<dbReference type="Pfam" id="PF00041">
    <property type="entry name" value="fn3"/>
    <property type="match status" value="1"/>
</dbReference>
<dbReference type="AlphaFoldDB" id="A0A3S4ZTF6"/>
<accession>A0A3S4ZTF6</accession>
<gene>
    <name evidence="2" type="ORF">PXEA_LOCUS5001</name>
</gene>
<protein>
    <recommendedName>
        <fullName evidence="1">Fibronectin type-III domain-containing protein</fullName>
    </recommendedName>
</protein>
<keyword evidence="3" id="KW-1185">Reference proteome</keyword>
<evidence type="ECO:0000259" key="1">
    <source>
        <dbReference type="PROSITE" id="PS50853"/>
    </source>
</evidence>
<sequence length="265" mass="29078">MGSSDLAWSGFISIVSGIRARFPRILATTPLQLPATAAPPASPTQLVCVGLGHDFLAVAWQPPHGEKYAISSYMGKLTSAKTSSSFRTWPDQRSHKFTQLKPAEEYEITVLAIVDPNIQGLGGGIGPYLDPPLKVSTLPSSELLSSRRRCSSFRLSSLCPTWTLQTGFEPIAPLTSSQSNLSEPEIVDKTRFVCTLVRLSACPPQSDPSFCTSRQSELTSRRYWTMHELLSLHKTRDSARIMHRSGAHGLVGHLQMVQLQFVDQA</sequence>
<comment type="caution">
    <text evidence="2">The sequence shown here is derived from an EMBL/GenBank/DDBJ whole genome shotgun (WGS) entry which is preliminary data.</text>
</comment>
<name>A0A3S4ZTF6_9PLAT</name>
<dbReference type="InterPro" id="IPR003961">
    <property type="entry name" value="FN3_dom"/>
</dbReference>
<dbReference type="SMART" id="SM00060">
    <property type="entry name" value="FN3"/>
    <property type="match status" value="1"/>
</dbReference>
<dbReference type="InterPro" id="IPR013783">
    <property type="entry name" value="Ig-like_fold"/>
</dbReference>
<dbReference type="EMBL" id="CAAALY010012155">
    <property type="protein sequence ID" value="VEL11561.1"/>
    <property type="molecule type" value="Genomic_DNA"/>
</dbReference>
<dbReference type="CDD" id="cd00063">
    <property type="entry name" value="FN3"/>
    <property type="match status" value="1"/>
</dbReference>
<proteinExistence type="predicted"/>
<dbReference type="Proteomes" id="UP000784294">
    <property type="component" value="Unassembled WGS sequence"/>
</dbReference>